<keyword evidence="3" id="KW-1185">Reference proteome</keyword>
<evidence type="ECO:0000313" key="2">
    <source>
        <dbReference type="EMBL" id="OJI91075.1"/>
    </source>
</evidence>
<evidence type="ECO:0000313" key="3">
    <source>
        <dbReference type="Proteomes" id="UP000184304"/>
    </source>
</evidence>
<reference evidence="3" key="1">
    <citation type="journal article" date="2017" name="Genome Biol.">
        <title>Comparative genomics reveals high biological diversity and specific adaptations in the industrially and medically important fungal genus Aspergillus.</title>
        <authorList>
            <person name="de Vries R.P."/>
            <person name="Riley R."/>
            <person name="Wiebenga A."/>
            <person name="Aguilar-Osorio G."/>
            <person name="Amillis S."/>
            <person name="Uchima C.A."/>
            <person name="Anderluh G."/>
            <person name="Asadollahi M."/>
            <person name="Askin M."/>
            <person name="Barry K."/>
            <person name="Battaglia E."/>
            <person name="Bayram O."/>
            <person name="Benocci T."/>
            <person name="Braus-Stromeyer S.A."/>
            <person name="Caldana C."/>
            <person name="Canovas D."/>
            <person name="Cerqueira G.C."/>
            <person name="Chen F."/>
            <person name="Chen W."/>
            <person name="Choi C."/>
            <person name="Clum A."/>
            <person name="Dos Santos R.A."/>
            <person name="Damasio A.R."/>
            <person name="Diallinas G."/>
            <person name="Emri T."/>
            <person name="Fekete E."/>
            <person name="Flipphi M."/>
            <person name="Freyberg S."/>
            <person name="Gallo A."/>
            <person name="Gournas C."/>
            <person name="Habgood R."/>
            <person name="Hainaut M."/>
            <person name="Harispe M.L."/>
            <person name="Henrissat B."/>
            <person name="Hilden K.S."/>
            <person name="Hope R."/>
            <person name="Hossain A."/>
            <person name="Karabika E."/>
            <person name="Karaffa L."/>
            <person name="Karanyi Z."/>
            <person name="Krasevec N."/>
            <person name="Kuo A."/>
            <person name="Kusch H."/>
            <person name="LaButti K."/>
            <person name="Lagendijk E.L."/>
            <person name="Lapidus A."/>
            <person name="Levasseur A."/>
            <person name="Lindquist E."/>
            <person name="Lipzen A."/>
            <person name="Logrieco A.F."/>
            <person name="MacCabe A."/>
            <person name="Maekelae M.R."/>
            <person name="Malavazi I."/>
            <person name="Melin P."/>
            <person name="Meyer V."/>
            <person name="Mielnichuk N."/>
            <person name="Miskei M."/>
            <person name="Molnar A.P."/>
            <person name="Mule G."/>
            <person name="Ngan C.Y."/>
            <person name="Orejas M."/>
            <person name="Orosz E."/>
            <person name="Ouedraogo J.P."/>
            <person name="Overkamp K.M."/>
            <person name="Park H.-S."/>
            <person name="Perrone G."/>
            <person name="Piumi F."/>
            <person name="Punt P.J."/>
            <person name="Ram A.F."/>
            <person name="Ramon A."/>
            <person name="Rauscher S."/>
            <person name="Record E."/>
            <person name="Riano-Pachon D.M."/>
            <person name="Robert V."/>
            <person name="Roehrig J."/>
            <person name="Ruller R."/>
            <person name="Salamov A."/>
            <person name="Salih N.S."/>
            <person name="Samson R.A."/>
            <person name="Sandor E."/>
            <person name="Sanguinetti M."/>
            <person name="Schuetze T."/>
            <person name="Sepcic K."/>
            <person name="Shelest E."/>
            <person name="Sherlock G."/>
            <person name="Sophianopoulou V."/>
            <person name="Squina F.M."/>
            <person name="Sun H."/>
            <person name="Susca A."/>
            <person name="Todd R.B."/>
            <person name="Tsang A."/>
            <person name="Unkles S.E."/>
            <person name="van de Wiele N."/>
            <person name="van Rossen-Uffink D."/>
            <person name="Oliveira J.V."/>
            <person name="Vesth T.C."/>
            <person name="Visser J."/>
            <person name="Yu J.-H."/>
            <person name="Zhou M."/>
            <person name="Andersen M.R."/>
            <person name="Archer D.B."/>
            <person name="Baker S.E."/>
            <person name="Benoit I."/>
            <person name="Brakhage A.A."/>
            <person name="Braus G.H."/>
            <person name="Fischer R."/>
            <person name="Frisvad J.C."/>
            <person name="Goldman G.H."/>
            <person name="Houbraken J."/>
            <person name="Oakley B."/>
            <person name="Pocsi I."/>
            <person name="Scazzocchio C."/>
            <person name="Seiboth B."/>
            <person name="vanKuyk P.A."/>
            <person name="Wortman J."/>
            <person name="Dyer P.S."/>
            <person name="Grigoriev I.V."/>
        </authorList>
    </citation>
    <scope>NUCLEOTIDE SEQUENCE [LARGE SCALE GENOMIC DNA]</scope>
    <source>
        <strain evidence="3">CBS 134.48</strain>
    </source>
</reference>
<feature type="transmembrane region" description="Helical" evidence="1">
    <location>
        <begin position="20"/>
        <end position="50"/>
    </location>
</feature>
<keyword evidence="1" id="KW-0812">Transmembrane</keyword>
<proteinExistence type="predicted"/>
<dbReference type="AlphaFoldDB" id="A0A1L9NP58"/>
<accession>A0A1L9NP58</accession>
<name>A0A1L9NP58_ASPTC</name>
<dbReference type="Proteomes" id="UP000184304">
    <property type="component" value="Unassembled WGS sequence"/>
</dbReference>
<dbReference type="VEuPathDB" id="FungiDB:ASPTUDRAFT_289921"/>
<dbReference type="EMBL" id="KV878176">
    <property type="protein sequence ID" value="OJI91075.1"/>
    <property type="molecule type" value="Genomic_DNA"/>
</dbReference>
<keyword evidence="1" id="KW-1133">Transmembrane helix</keyword>
<protein>
    <submittedName>
        <fullName evidence="2">Uncharacterized protein</fullName>
    </submittedName>
</protein>
<gene>
    <name evidence="2" type="ORF">ASPTUDRAFT_289921</name>
</gene>
<keyword evidence="1" id="KW-0472">Membrane</keyword>
<evidence type="ECO:0000256" key="1">
    <source>
        <dbReference type="SAM" id="Phobius"/>
    </source>
</evidence>
<sequence length="81" mass="9138">MRSFSPWRSHNNSPYCDLLLLFSFSPFLLSSLLFCCVANFIHIISAVFLLPHYTLIAGISKYCMASNAFRDSSPPGLGREF</sequence>
<organism evidence="2 3">
    <name type="scientific">Aspergillus tubingensis (strain CBS 134.48)</name>
    <dbReference type="NCBI Taxonomy" id="767770"/>
    <lineage>
        <taxon>Eukaryota</taxon>
        <taxon>Fungi</taxon>
        <taxon>Dikarya</taxon>
        <taxon>Ascomycota</taxon>
        <taxon>Pezizomycotina</taxon>
        <taxon>Eurotiomycetes</taxon>
        <taxon>Eurotiomycetidae</taxon>
        <taxon>Eurotiales</taxon>
        <taxon>Aspergillaceae</taxon>
        <taxon>Aspergillus</taxon>
        <taxon>Aspergillus subgen. Circumdati</taxon>
    </lineage>
</organism>